<evidence type="ECO:0000313" key="2">
    <source>
        <dbReference type="EMBL" id="ODS04138.1"/>
    </source>
</evidence>
<gene>
    <name evidence="2" type="ORF">AUC71_05630</name>
</gene>
<protein>
    <recommendedName>
        <fullName evidence="4">Terminase</fullName>
    </recommendedName>
</protein>
<feature type="region of interest" description="Disordered" evidence="1">
    <location>
        <begin position="1"/>
        <end position="40"/>
    </location>
</feature>
<name>A0A1E3WE93_9HYPH</name>
<dbReference type="RefSeq" id="WP_069622659.1">
    <property type="nucleotide sequence ID" value="NZ_LPWD01000008.1"/>
</dbReference>
<evidence type="ECO:0008006" key="4">
    <source>
        <dbReference type="Google" id="ProtNLM"/>
    </source>
</evidence>
<comment type="caution">
    <text evidence="2">The sequence shown here is derived from an EMBL/GenBank/DDBJ whole genome shotgun (WGS) entry which is preliminary data.</text>
</comment>
<dbReference type="OrthoDB" id="7568253at2"/>
<sequence length="153" mass="17056">MFGGMSSTKKQKADSEPKTRGKQPYPSWKPWLQKSPRGPDRVRAADLLPATTEEKAWVKRLRALMRIHISDLGGMDAISQSEVLLVRRASVLAIECEKLESLLANGTADPKTLDAYQRAANSLRRILAALGIKRRAEDMPDVATPLDYARSRQ</sequence>
<dbReference type="EMBL" id="LPWD01000008">
    <property type="protein sequence ID" value="ODS04138.1"/>
    <property type="molecule type" value="Genomic_DNA"/>
</dbReference>
<dbReference type="AlphaFoldDB" id="A0A1E3WE93"/>
<dbReference type="Proteomes" id="UP000095042">
    <property type="component" value="Unassembled WGS sequence"/>
</dbReference>
<keyword evidence="3" id="KW-1185">Reference proteome</keyword>
<evidence type="ECO:0000256" key="1">
    <source>
        <dbReference type="SAM" id="MobiDB-lite"/>
    </source>
</evidence>
<accession>A0A1E3WE93</accession>
<evidence type="ECO:0000313" key="3">
    <source>
        <dbReference type="Proteomes" id="UP000095042"/>
    </source>
</evidence>
<reference evidence="2 3" key="1">
    <citation type="journal article" date="2016" name="Environ. Microbiol.">
        <title>New Methyloceanibacter diversity from North Sea sediments includes methanotroph containing solely the soluble methane monooxygenase.</title>
        <authorList>
            <person name="Vekeman B."/>
            <person name="Kerckhof F.M."/>
            <person name="Cremers G."/>
            <person name="de Vos P."/>
            <person name="Vandamme P."/>
            <person name="Boon N."/>
            <person name="Op den Camp H.J."/>
            <person name="Heylen K."/>
        </authorList>
    </citation>
    <scope>NUCLEOTIDE SEQUENCE [LARGE SCALE GENOMIC DNA]</scope>
    <source>
        <strain evidence="2 3">R-67177</strain>
    </source>
</reference>
<organism evidence="2 3">
    <name type="scientific">Methyloceanibacter marginalis</name>
    <dbReference type="NCBI Taxonomy" id="1774971"/>
    <lineage>
        <taxon>Bacteria</taxon>
        <taxon>Pseudomonadati</taxon>
        <taxon>Pseudomonadota</taxon>
        <taxon>Alphaproteobacteria</taxon>
        <taxon>Hyphomicrobiales</taxon>
        <taxon>Hyphomicrobiaceae</taxon>
        <taxon>Methyloceanibacter</taxon>
    </lineage>
</organism>
<proteinExistence type="predicted"/>